<dbReference type="SUPFAM" id="SSF47598">
    <property type="entry name" value="Ribbon-helix-helix"/>
    <property type="match status" value="1"/>
</dbReference>
<proteinExistence type="predicted"/>
<dbReference type="RefSeq" id="WP_264775454.1">
    <property type="nucleotide sequence ID" value="NZ_AP026560.1"/>
</dbReference>
<dbReference type="InterPro" id="IPR013321">
    <property type="entry name" value="Arc_rbn_hlx_hlx"/>
</dbReference>
<dbReference type="CDD" id="cd22231">
    <property type="entry name" value="RHH_NikR_HicB-like"/>
    <property type="match status" value="1"/>
</dbReference>
<sequence>MTGGKARRVTVTLPAALALYLDEYRQTHGLASRSEAVAHAVRALHEKELLERAGETERPAVERALRRLGGSPLGLKVKGSAKLAPVSGPPIKELLPDLLEPSLVDEEAEVSTQQQELAERLALAREVTEIGQEIDPY</sequence>
<accession>A0ABM8AG49</accession>
<gene>
    <name evidence="1" type="ORF">DAETH_27400</name>
</gene>
<dbReference type="Proteomes" id="UP001064971">
    <property type="component" value="Chromosome"/>
</dbReference>
<reference evidence="1" key="1">
    <citation type="submission" date="2022-07" db="EMBL/GenBank/DDBJ databases">
        <title>Complete Genome Sequence of the Radioresistant Bacterium Deinococcus aetherius ST0316, Isolated from the Air Dust collected in Lower Stratosphere above Japan.</title>
        <authorList>
            <person name="Satoh K."/>
            <person name="Hagiwara K."/>
            <person name="Katsumata K."/>
            <person name="Kubo A."/>
            <person name="Yokobori S."/>
            <person name="Yamagishi A."/>
            <person name="Oono Y."/>
            <person name="Narumi I."/>
        </authorList>
    </citation>
    <scope>NUCLEOTIDE SEQUENCE</scope>
    <source>
        <strain evidence="1">ST0316</strain>
    </source>
</reference>
<keyword evidence="2" id="KW-1185">Reference proteome</keyword>
<dbReference type="InterPro" id="IPR010985">
    <property type="entry name" value="Ribbon_hlx_hlx"/>
</dbReference>
<organism evidence="1 2">
    <name type="scientific">Deinococcus aetherius</name>
    <dbReference type="NCBI Taxonomy" id="200252"/>
    <lineage>
        <taxon>Bacteria</taxon>
        <taxon>Thermotogati</taxon>
        <taxon>Deinococcota</taxon>
        <taxon>Deinococci</taxon>
        <taxon>Deinococcales</taxon>
        <taxon>Deinococcaceae</taxon>
        <taxon>Deinococcus</taxon>
    </lineage>
</organism>
<name>A0ABM8AG49_9DEIO</name>
<dbReference type="Gene3D" id="1.10.1220.10">
    <property type="entry name" value="Met repressor-like"/>
    <property type="match status" value="1"/>
</dbReference>
<evidence type="ECO:0000313" key="1">
    <source>
        <dbReference type="EMBL" id="BDP42771.1"/>
    </source>
</evidence>
<evidence type="ECO:0000313" key="2">
    <source>
        <dbReference type="Proteomes" id="UP001064971"/>
    </source>
</evidence>
<protein>
    <recommendedName>
        <fullName evidence="3">Ribbon-helix-helix protein CopG domain-containing protein</fullName>
    </recommendedName>
</protein>
<dbReference type="EMBL" id="AP026560">
    <property type="protein sequence ID" value="BDP42771.1"/>
    <property type="molecule type" value="Genomic_DNA"/>
</dbReference>
<evidence type="ECO:0008006" key="3">
    <source>
        <dbReference type="Google" id="ProtNLM"/>
    </source>
</evidence>